<feature type="domain" description="Bacterial Ig-like" evidence="2">
    <location>
        <begin position="474"/>
        <end position="564"/>
    </location>
</feature>
<accession>A0A512HXV8</accession>
<feature type="signal peptide" evidence="1">
    <location>
        <begin position="1"/>
        <end position="29"/>
    </location>
</feature>
<comment type="caution">
    <text evidence="3">The sequence shown here is derived from an EMBL/GenBank/DDBJ whole genome shotgun (WGS) entry which is preliminary data.</text>
</comment>
<evidence type="ECO:0000256" key="1">
    <source>
        <dbReference type="SAM" id="SignalP"/>
    </source>
</evidence>
<organism evidence="3 4">
    <name type="scientific">Aeromicrobium flavum</name>
    <dbReference type="NCBI Taxonomy" id="416568"/>
    <lineage>
        <taxon>Bacteria</taxon>
        <taxon>Bacillati</taxon>
        <taxon>Actinomycetota</taxon>
        <taxon>Actinomycetes</taxon>
        <taxon>Propionibacteriales</taxon>
        <taxon>Nocardioidaceae</taxon>
        <taxon>Aeromicrobium</taxon>
    </lineage>
</organism>
<name>A0A512HXV8_9ACTN</name>
<dbReference type="InterPro" id="IPR013783">
    <property type="entry name" value="Ig-like_fold"/>
</dbReference>
<dbReference type="OrthoDB" id="3801057at2"/>
<reference evidence="3 4" key="1">
    <citation type="submission" date="2019-07" db="EMBL/GenBank/DDBJ databases">
        <title>Whole genome shotgun sequence of Aeromicrobium flavum NBRC 107625.</title>
        <authorList>
            <person name="Hosoyama A."/>
            <person name="Uohara A."/>
            <person name="Ohji S."/>
            <person name="Ichikawa N."/>
        </authorList>
    </citation>
    <scope>NUCLEOTIDE SEQUENCE [LARGE SCALE GENOMIC DNA]</scope>
    <source>
        <strain evidence="3 4">NBRC 107625</strain>
    </source>
</reference>
<evidence type="ECO:0000259" key="2">
    <source>
        <dbReference type="Pfam" id="PF16640"/>
    </source>
</evidence>
<feature type="domain" description="Bacterial Ig-like" evidence="2">
    <location>
        <begin position="660"/>
        <end position="750"/>
    </location>
</feature>
<dbReference type="InterPro" id="IPR032109">
    <property type="entry name" value="Big_3_5"/>
</dbReference>
<dbReference type="GO" id="GO:0005975">
    <property type="term" value="P:carbohydrate metabolic process"/>
    <property type="evidence" value="ECO:0007669"/>
    <property type="project" value="UniProtKB-ARBA"/>
</dbReference>
<keyword evidence="4" id="KW-1185">Reference proteome</keyword>
<feature type="chain" id="PRO_5022108984" description="Bacterial Ig-like domain-containing protein" evidence="1">
    <location>
        <begin position="30"/>
        <end position="1631"/>
    </location>
</feature>
<feature type="domain" description="Bacterial Ig-like" evidence="2">
    <location>
        <begin position="1310"/>
        <end position="1389"/>
    </location>
</feature>
<protein>
    <recommendedName>
        <fullName evidence="2">Bacterial Ig-like domain-containing protein</fullName>
    </recommendedName>
</protein>
<keyword evidence="1" id="KW-0732">Signal</keyword>
<evidence type="ECO:0000313" key="4">
    <source>
        <dbReference type="Proteomes" id="UP000321769"/>
    </source>
</evidence>
<sequence length="1631" mass="163458">MLKRVTSLATSGALAIATAVALLPASAHAAPETYTGHVQVIVGDTIVGCAAEDSRYPYAGYTTDPSLAYDVTIGEGAHQELVLGNDPTQRLGSFSPYMQQGVSSSYTFLRPVAPGGGDQTALWTIDPATRVLSATWTWPDTSTKRLHSWSYDTGGTGGTRYVGLAVNVADFSRAHSGPRGVAATFRIGSTCSGPVVPDVSQAITFTSTAPTTAHPGQTYTVAATGGASGNAVTFSSATEENCTVNGTTVTFGKPGTCTITADQAAAPGYAAAPKATQDITVSAIATSVELTLDPESKFDGQTSTATADITVSTGSATAAGGVVQFAVGGTLVGFATIDARGRAIFSGLVVPIGTYNVTATYIPSNPSYAGSTDTATLTVKAPASQEITFTSSAPTPAHPGQTYDVEATGGASANPVIFSSATAEVCDVDDATVTFTKPGTCTIRANQAGSTGHTAAPTASQDITVSAIPSAVKLTLDPTSMFDGQVATATADVTVTTGSLTAAGGTVQFAVDGDAVGAPVAIDADGRAASSEIERAVGMHDVTATYTPANANYVGSTDTATLTVKAKSPQEITFTSSAPKPGYPTDSYEVEAIGGGSGKPVTFSSATEEVCDVDDATVIFTKPGTCTIEANQAGGVGHFAAPTATQDITVSAIPSAVELTLHPKSMFDGEASTATADVSVTAGSLTAAGGTVQFAVDGDDVGSPVAIDADGRATSPALARTVGSFDVTATYAPANANYTGSTDTATLTVTARTPQRIIFVSSPPRPAHPGQIHRVAATGGSSTKPVTYSSATPDVCEITGDSVTFTMPGTCTIEANQAGTAGYSAAPTVMQDVTVTAIPTAVALSLDATTVFDGQNASATAVVTATSGSVKAAAGSIQFAVDGTKVGSPVAVGADGRAVSPDLGGAVGSHDVTAAYVPANTNYTGSTDTATLTVKAKATQEIRFTSPAPKPAHPGMTYTVAATGGESGKPVTFFSTTEKVCEIDGASVTFTTPGTCTIEANQAGATGHAAAPTATQDVTVSAIPSAVALSLDLDTVFNGQVATATADVTVTSGSLEAAGGSVQFAVDGDAVGSPRIIDADGRATSPELEGAVGTHDVTATYVPANSNYAGSRGTTPLTVTAKAPQAITFTSSAPSPAYPGRTYPVAAVGGASGQPVKLVSTTADHCTTDGTTVTFGKPGTCTIEATQAGTTGFSAAPAVSQRVTVSAIPSTVAVKLGLPSVVTGQRTTATADVTVPAGSISAAGGTVQFAVDGTKVGSPVAVRAGGRAVSPELGGTVGTHRVTATYVPTDGTRYAGSSTTAALIVVAAGTTTKVSVSASALTATVAPIAPGAGTPTGEVTFHVDGKKVGAATLKDGSAKLTHAVPTDTTHAVSAEYTGDAGFTASSASTSRSNPSITAKVSSAQKSRNGWFRTPVTVSFTCDAKGAELVTACPKPVTVSKQGASSVTRTVRTADGGIATATAGVKVDSTKPRVSLKGVKAGRRYFDAPKPRCTVKDTGSGAQTCKVTTQRRGSRVVVTAKATDAAGNVSTKRVSYRLASFTIRGAKKVGNTYRVKHGRTYTLQVRGTKARYVYATPAPGRPHRGSVPFKKAGRNTWTLGVTMSMTTRGTRSWNLGYTQNGKLHIVKVKVTG</sequence>
<gene>
    <name evidence="3" type="ORF">AFL01nite_26120</name>
</gene>
<dbReference type="EMBL" id="BJZQ01000016">
    <property type="protein sequence ID" value="GEO90285.1"/>
    <property type="molecule type" value="Genomic_DNA"/>
</dbReference>
<dbReference type="Gene3D" id="2.60.40.10">
    <property type="entry name" value="Immunoglobulins"/>
    <property type="match status" value="7"/>
</dbReference>
<dbReference type="Proteomes" id="UP000321769">
    <property type="component" value="Unassembled WGS sequence"/>
</dbReference>
<dbReference type="Pfam" id="PF16640">
    <property type="entry name" value="Big_3_5"/>
    <property type="match status" value="3"/>
</dbReference>
<evidence type="ECO:0000313" key="3">
    <source>
        <dbReference type="EMBL" id="GEO90285.1"/>
    </source>
</evidence>
<proteinExistence type="predicted"/>
<dbReference type="RefSeq" id="WP_146828150.1">
    <property type="nucleotide sequence ID" value="NZ_BAAAYQ010000001.1"/>
</dbReference>